<evidence type="ECO:0000256" key="11">
    <source>
        <dbReference type="SAM" id="MobiDB-lite"/>
    </source>
</evidence>
<evidence type="ECO:0000256" key="9">
    <source>
        <dbReference type="ARBA" id="ARBA00066708"/>
    </source>
</evidence>
<evidence type="ECO:0000256" key="8">
    <source>
        <dbReference type="ARBA" id="ARBA00061282"/>
    </source>
</evidence>
<evidence type="ECO:0000256" key="4">
    <source>
        <dbReference type="ARBA" id="ARBA00023002"/>
    </source>
</evidence>
<proteinExistence type="inferred from homology"/>
<evidence type="ECO:0000313" key="14">
    <source>
        <dbReference type="Proteomes" id="UP001054252"/>
    </source>
</evidence>
<dbReference type="InterPro" id="IPR005123">
    <property type="entry name" value="Oxoglu/Fe-dep_dioxygenase_dom"/>
</dbReference>
<comment type="caution">
    <text evidence="13">The sequence shown here is derived from an EMBL/GenBank/DDBJ whole genome shotgun (WGS) entry which is preliminary data.</text>
</comment>
<comment type="pathway">
    <text evidence="1">Hormone biosynthesis.</text>
</comment>
<accession>A0AAV5HPX9</accession>
<sequence>MVVPSPTSMRSRKTKAVGIPVIDLSLDRSILSELVVQACEDYGFFKVVNHGVPMEVVSKLENQGTEFFSKPAAEKKKAGPATPFGYGCKNIGQNGDMGELEYLLLHTNPLSIAERSTTISDDPQQFSGIVNGYITEVRALACEVLDLMAQGLWIGDRTVFSRLIRDVDSDSLIRLNHYPSIKDWDPSSKLTRTDDQIGFGEHSDPQILTILRSNDVDGFQICLHDDRFWVPVPPDPTQFYVIVGDALQALTNGRFVSVRHRVVANSSVKPRMSMMFFGAPPLNAWISPLPEMVSPQNPSLYRPFTWGEYKKVVYSLRLANNRLDSFKLHPAGAGDQKSVTYVSREMASLVLLAEALWIRRQSCDCLENLSLSEERAEKEPNKNSNHELGKRGTAVDDKPQYDTFGLGKEGWNMAEFCWWP</sequence>
<organism evidence="13 14">
    <name type="scientific">Rubroshorea leprosula</name>
    <dbReference type="NCBI Taxonomy" id="152421"/>
    <lineage>
        <taxon>Eukaryota</taxon>
        <taxon>Viridiplantae</taxon>
        <taxon>Streptophyta</taxon>
        <taxon>Embryophyta</taxon>
        <taxon>Tracheophyta</taxon>
        <taxon>Spermatophyta</taxon>
        <taxon>Magnoliopsida</taxon>
        <taxon>eudicotyledons</taxon>
        <taxon>Gunneridae</taxon>
        <taxon>Pentapetalae</taxon>
        <taxon>rosids</taxon>
        <taxon>malvids</taxon>
        <taxon>Malvales</taxon>
        <taxon>Dipterocarpaceae</taxon>
        <taxon>Rubroshorea</taxon>
    </lineage>
</organism>
<feature type="region of interest" description="Disordered" evidence="11">
    <location>
        <begin position="374"/>
        <end position="394"/>
    </location>
</feature>
<keyword evidence="5 10" id="KW-0408">Iron</keyword>
<dbReference type="InterPro" id="IPR026992">
    <property type="entry name" value="DIOX_N"/>
</dbReference>
<evidence type="ECO:0000256" key="10">
    <source>
        <dbReference type="RuleBase" id="RU003682"/>
    </source>
</evidence>
<keyword evidence="14" id="KW-1185">Reference proteome</keyword>
<dbReference type="PROSITE" id="PS51471">
    <property type="entry name" value="FE2OG_OXY"/>
    <property type="match status" value="1"/>
</dbReference>
<name>A0AAV5HPX9_9ROSI</name>
<protein>
    <recommendedName>
        <fullName evidence="9">gibberellin 2beta-dioxygenase</fullName>
        <ecNumber evidence="9">1.14.11.13</ecNumber>
    </recommendedName>
</protein>
<evidence type="ECO:0000256" key="3">
    <source>
        <dbReference type="ARBA" id="ARBA00022964"/>
    </source>
</evidence>
<dbReference type="Pfam" id="PF03171">
    <property type="entry name" value="2OG-FeII_Oxy"/>
    <property type="match status" value="1"/>
</dbReference>
<comment type="catalytic activity">
    <reaction evidence="7">
        <text>gibberellin A1 + 2-oxoglutarate + O2 = gibberellin A8 + succinate + CO2</text>
        <dbReference type="Rhea" id="RHEA:15005"/>
        <dbReference type="ChEBI" id="CHEBI:15379"/>
        <dbReference type="ChEBI" id="CHEBI:16526"/>
        <dbReference type="ChEBI" id="CHEBI:16810"/>
        <dbReference type="ChEBI" id="CHEBI:30031"/>
        <dbReference type="ChEBI" id="CHEBI:58524"/>
        <dbReference type="ChEBI" id="CHEBI:58594"/>
        <dbReference type="EC" id="1.14.11.13"/>
    </reaction>
</comment>
<keyword evidence="3" id="KW-0223">Dioxygenase</keyword>
<gene>
    <name evidence="13" type="ORF">SLEP1_g1520</name>
</gene>
<dbReference type="InterPro" id="IPR044861">
    <property type="entry name" value="IPNS-like_FE2OG_OXY"/>
</dbReference>
<feature type="domain" description="Fe2OG dioxygenase" evidence="12">
    <location>
        <begin position="168"/>
        <end position="280"/>
    </location>
</feature>
<keyword evidence="4 10" id="KW-0560">Oxidoreductase</keyword>
<evidence type="ECO:0000256" key="5">
    <source>
        <dbReference type="ARBA" id="ARBA00023004"/>
    </source>
</evidence>
<dbReference type="InterPro" id="IPR050231">
    <property type="entry name" value="Iron_ascorbate_oxido_reductase"/>
</dbReference>
<evidence type="ECO:0000256" key="1">
    <source>
        <dbReference type="ARBA" id="ARBA00004972"/>
    </source>
</evidence>
<dbReference type="EMBL" id="BPVZ01000001">
    <property type="protein sequence ID" value="GKU87070.1"/>
    <property type="molecule type" value="Genomic_DNA"/>
</dbReference>
<dbReference type="FunFam" id="2.60.120.330:FF:000025">
    <property type="entry name" value="Gibberellin 2-beta-dioxygenase 2"/>
    <property type="match status" value="1"/>
</dbReference>
<dbReference type="GO" id="GO:0009685">
    <property type="term" value="P:gibberellin metabolic process"/>
    <property type="evidence" value="ECO:0007669"/>
    <property type="project" value="UniProtKB-ARBA"/>
</dbReference>
<comment type="pathway">
    <text evidence="6">Plant hormone biosynthesis; gibberellin biosynthesis.</text>
</comment>
<dbReference type="InterPro" id="IPR027443">
    <property type="entry name" value="IPNS-like_sf"/>
</dbReference>
<dbReference type="PANTHER" id="PTHR47990">
    <property type="entry name" value="2-OXOGLUTARATE (2OG) AND FE(II)-DEPENDENT OXYGENASE SUPERFAMILY PROTEIN-RELATED"/>
    <property type="match status" value="1"/>
</dbReference>
<keyword evidence="2 10" id="KW-0479">Metal-binding</keyword>
<dbReference type="GO" id="GO:0045543">
    <property type="term" value="F:gibberellin 2-beta-dioxygenase activity"/>
    <property type="evidence" value="ECO:0007669"/>
    <property type="project" value="UniProtKB-EC"/>
</dbReference>
<reference evidence="13 14" key="1">
    <citation type="journal article" date="2021" name="Commun. Biol.">
        <title>The genome of Shorea leprosula (Dipterocarpaceae) highlights the ecological relevance of drought in aseasonal tropical rainforests.</title>
        <authorList>
            <person name="Ng K.K.S."/>
            <person name="Kobayashi M.J."/>
            <person name="Fawcett J.A."/>
            <person name="Hatakeyama M."/>
            <person name="Paape T."/>
            <person name="Ng C.H."/>
            <person name="Ang C.C."/>
            <person name="Tnah L.H."/>
            <person name="Lee C.T."/>
            <person name="Nishiyama T."/>
            <person name="Sese J."/>
            <person name="O'Brien M.J."/>
            <person name="Copetti D."/>
            <person name="Mohd Noor M.I."/>
            <person name="Ong R.C."/>
            <person name="Putra M."/>
            <person name="Sireger I.Z."/>
            <person name="Indrioko S."/>
            <person name="Kosugi Y."/>
            <person name="Izuno A."/>
            <person name="Isagi Y."/>
            <person name="Lee S.L."/>
            <person name="Shimizu K.K."/>
        </authorList>
    </citation>
    <scope>NUCLEOTIDE SEQUENCE [LARGE SCALE GENOMIC DNA]</scope>
    <source>
        <strain evidence="13">214</strain>
    </source>
</reference>
<dbReference type="AlphaFoldDB" id="A0AAV5HPX9"/>
<dbReference type="Pfam" id="PF14226">
    <property type="entry name" value="DIOX_N"/>
    <property type="match status" value="1"/>
</dbReference>
<comment type="similarity">
    <text evidence="8">Belongs to the iron/ascorbate-dependent oxidoreductase family. GA2OX subfamily.</text>
</comment>
<dbReference type="Gene3D" id="2.60.120.330">
    <property type="entry name" value="B-lactam Antibiotic, Isopenicillin N Synthase, Chain"/>
    <property type="match status" value="1"/>
</dbReference>
<evidence type="ECO:0000256" key="6">
    <source>
        <dbReference type="ARBA" id="ARBA00037909"/>
    </source>
</evidence>
<evidence type="ECO:0000256" key="2">
    <source>
        <dbReference type="ARBA" id="ARBA00022723"/>
    </source>
</evidence>
<evidence type="ECO:0000313" key="13">
    <source>
        <dbReference type="EMBL" id="GKU87070.1"/>
    </source>
</evidence>
<dbReference type="EC" id="1.14.11.13" evidence="9"/>
<evidence type="ECO:0000256" key="7">
    <source>
        <dbReference type="ARBA" id="ARBA00052204"/>
    </source>
</evidence>
<dbReference type="SUPFAM" id="SSF51197">
    <property type="entry name" value="Clavaminate synthase-like"/>
    <property type="match status" value="1"/>
</dbReference>
<dbReference type="GO" id="GO:0046872">
    <property type="term" value="F:metal ion binding"/>
    <property type="evidence" value="ECO:0007669"/>
    <property type="project" value="UniProtKB-KW"/>
</dbReference>
<evidence type="ECO:0000259" key="12">
    <source>
        <dbReference type="PROSITE" id="PS51471"/>
    </source>
</evidence>
<dbReference type="Proteomes" id="UP001054252">
    <property type="component" value="Unassembled WGS sequence"/>
</dbReference>